<accession>A0A4R9A575</accession>
<dbReference type="InterPro" id="IPR028082">
    <property type="entry name" value="Peripla_BP_I"/>
</dbReference>
<dbReference type="Pfam" id="PF13458">
    <property type="entry name" value="Peripla_BP_6"/>
    <property type="match status" value="1"/>
</dbReference>
<gene>
    <name evidence="5" type="ORF">E3T55_06620</name>
</gene>
<feature type="chain" id="PRO_5020732509" evidence="3">
    <location>
        <begin position="30"/>
        <end position="421"/>
    </location>
</feature>
<dbReference type="EMBL" id="SOHE01000029">
    <property type="protein sequence ID" value="TFD52272.1"/>
    <property type="molecule type" value="Genomic_DNA"/>
</dbReference>
<dbReference type="Gene3D" id="3.40.50.2300">
    <property type="match status" value="2"/>
</dbReference>
<feature type="signal peptide" evidence="3">
    <location>
        <begin position="1"/>
        <end position="29"/>
    </location>
</feature>
<evidence type="ECO:0000256" key="1">
    <source>
        <dbReference type="ARBA" id="ARBA00010062"/>
    </source>
</evidence>
<evidence type="ECO:0000256" key="3">
    <source>
        <dbReference type="SAM" id="SignalP"/>
    </source>
</evidence>
<dbReference type="InterPro" id="IPR028081">
    <property type="entry name" value="Leu-bd"/>
</dbReference>
<keyword evidence="6" id="KW-1185">Reference proteome</keyword>
<dbReference type="PANTHER" id="PTHR47235:SF1">
    <property type="entry name" value="BLR6548 PROTEIN"/>
    <property type="match status" value="1"/>
</dbReference>
<feature type="domain" description="Leucine-binding protein" evidence="4">
    <location>
        <begin position="48"/>
        <end position="382"/>
    </location>
</feature>
<protein>
    <submittedName>
        <fullName evidence="5">ABC transporter substrate-binding protein</fullName>
    </submittedName>
</protein>
<dbReference type="PROSITE" id="PS51257">
    <property type="entry name" value="PROKAR_LIPOPROTEIN"/>
    <property type="match status" value="1"/>
</dbReference>
<dbReference type="AlphaFoldDB" id="A0A4R9A575"/>
<evidence type="ECO:0000256" key="2">
    <source>
        <dbReference type="ARBA" id="ARBA00022729"/>
    </source>
</evidence>
<sequence length="421" mass="42980">MMKRSWHVSAAATVALSVLLVGCSSKVESAVEVDPGSVKTDIGVTADTINLGAITDLSNVYGPLAKAIVAGNQIYFDGRNADGGICGRQVAIEVQDHASDPQKALTLFQAMQPNVLALTQLLGSPVIKALQPTLTQTETTAAVASWSGDFLDDDYVLLGGTTYPIDNINAISYLLDEGKIAKGDTIGQIYFDGDFGGNALTGTEFAAEELGLTIESVMISPKDTDLAAQIAQLNSAGVTAIFVAAGPKQLASVAGNASALGLDVPIVTNTPGYNPALLTTPVGAFIESNVLIVSSVLPYGDETETTAKVVAGFDAGVTAGTIAADTVPTEEVNYGYAMATVLGDALDTACVNGDLTRAGLTKAINSLSAISTGVTTDLDFTDRALSPSTESFIISPSSSVLGKAVLVAETGTSKAAAAFSK</sequence>
<evidence type="ECO:0000259" key="4">
    <source>
        <dbReference type="Pfam" id="PF13458"/>
    </source>
</evidence>
<comment type="similarity">
    <text evidence="1">Belongs to the leucine-binding protein family.</text>
</comment>
<evidence type="ECO:0000313" key="6">
    <source>
        <dbReference type="Proteomes" id="UP000297447"/>
    </source>
</evidence>
<dbReference type="SUPFAM" id="SSF53822">
    <property type="entry name" value="Periplasmic binding protein-like I"/>
    <property type="match status" value="1"/>
</dbReference>
<comment type="caution">
    <text evidence="5">The sequence shown here is derived from an EMBL/GenBank/DDBJ whole genome shotgun (WGS) entry which is preliminary data.</text>
</comment>
<organism evidence="5 6">
    <name type="scientific">Cryobacterium frigoriphilum</name>
    <dbReference type="NCBI Taxonomy" id="1259150"/>
    <lineage>
        <taxon>Bacteria</taxon>
        <taxon>Bacillati</taxon>
        <taxon>Actinomycetota</taxon>
        <taxon>Actinomycetes</taxon>
        <taxon>Micrococcales</taxon>
        <taxon>Microbacteriaceae</taxon>
        <taxon>Cryobacterium</taxon>
    </lineage>
</organism>
<reference evidence="5 6" key="1">
    <citation type="submission" date="2019-03" db="EMBL/GenBank/DDBJ databases">
        <title>Genomics of glacier-inhabiting Cryobacterium strains.</title>
        <authorList>
            <person name="Liu Q."/>
            <person name="Xin Y.-H."/>
        </authorList>
    </citation>
    <scope>NUCLEOTIDE SEQUENCE [LARGE SCALE GENOMIC DNA]</scope>
    <source>
        <strain evidence="5 6">Hh14</strain>
    </source>
</reference>
<evidence type="ECO:0000313" key="5">
    <source>
        <dbReference type="EMBL" id="TFD52272.1"/>
    </source>
</evidence>
<keyword evidence="2 3" id="KW-0732">Signal</keyword>
<dbReference type="RefSeq" id="WP_134518783.1">
    <property type="nucleotide sequence ID" value="NZ_SOHE01000029.1"/>
</dbReference>
<dbReference type="OrthoDB" id="26870at2"/>
<dbReference type="PANTHER" id="PTHR47235">
    <property type="entry name" value="BLR6548 PROTEIN"/>
    <property type="match status" value="1"/>
</dbReference>
<proteinExistence type="inferred from homology"/>
<name>A0A4R9A575_9MICO</name>
<dbReference type="Proteomes" id="UP000297447">
    <property type="component" value="Unassembled WGS sequence"/>
</dbReference>